<feature type="domain" description="SAM-dependent MTase RsmB/NOP-type" evidence="12">
    <location>
        <begin position="1"/>
        <end position="92"/>
    </location>
</feature>
<dbReference type="Gene3D" id="3.40.50.150">
    <property type="entry name" value="Vaccinia Virus protein VP39"/>
    <property type="match status" value="1"/>
</dbReference>
<evidence type="ECO:0000259" key="12">
    <source>
        <dbReference type="PROSITE" id="PS51686"/>
    </source>
</evidence>
<keyword evidence="14" id="KW-1185">Reference proteome</keyword>
<comment type="subcellular location">
    <subcellularLocation>
        <location evidence="1">Mitochondrion</location>
    </subcellularLocation>
</comment>
<dbReference type="InterPro" id="IPR049560">
    <property type="entry name" value="MeTrfase_RsmB-F_NOP2_cat"/>
</dbReference>
<dbReference type="AlphaFoldDB" id="A0AAD9JG75"/>
<dbReference type="GO" id="GO:0031167">
    <property type="term" value="P:rRNA methylation"/>
    <property type="evidence" value="ECO:0007669"/>
    <property type="project" value="TreeGrafter"/>
</dbReference>
<dbReference type="Proteomes" id="UP001209878">
    <property type="component" value="Unassembled WGS sequence"/>
</dbReference>
<proteinExistence type="inferred from homology"/>
<feature type="active site" description="Nucleophile" evidence="11">
    <location>
        <position position="20"/>
    </location>
</feature>
<evidence type="ECO:0000256" key="11">
    <source>
        <dbReference type="PROSITE-ProRule" id="PRU01023"/>
    </source>
</evidence>
<dbReference type="GO" id="GO:0005762">
    <property type="term" value="C:mitochondrial large ribosomal subunit"/>
    <property type="evidence" value="ECO:0007669"/>
    <property type="project" value="TreeGrafter"/>
</dbReference>
<dbReference type="PROSITE" id="PS51686">
    <property type="entry name" value="SAM_MT_RSMB_NOP"/>
    <property type="match status" value="1"/>
</dbReference>
<comment type="similarity">
    <text evidence="11">Belongs to the class I-like SAM-binding methyltransferase superfamily. RsmB/NOP family.</text>
</comment>
<evidence type="ECO:0000256" key="10">
    <source>
        <dbReference type="ARBA" id="ARBA00049302"/>
    </source>
</evidence>
<organism evidence="13 14">
    <name type="scientific">Ridgeia piscesae</name>
    <name type="common">Tubeworm</name>
    <dbReference type="NCBI Taxonomy" id="27915"/>
    <lineage>
        <taxon>Eukaryota</taxon>
        <taxon>Metazoa</taxon>
        <taxon>Spiralia</taxon>
        <taxon>Lophotrochozoa</taxon>
        <taxon>Annelida</taxon>
        <taxon>Polychaeta</taxon>
        <taxon>Sedentaria</taxon>
        <taxon>Canalipalpata</taxon>
        <taxon>Sabellida</taxon>
        <taxon>Siboglinidae</taxon>
        <taxon>Ridgeia</taxon>
    </lineage>
</organism>
<keyword evidence="8" id="KW-0496">Mitochondrion</keyword>
<dbReference type="EMBL" id="JAODUO010002432">
    <property type="protein sequence ID" value="KAK2152584.1"/>
    <property type="molecule type" value="Genomic_DNA"/>
</dbReference>
<protein>
    <recommendedName>
        <fullName evidence="9">NOL1/NOP2/Sun domain family member 4</fullName>
    </recommendedName>
</protein>
<keyword evidence="3 11" id="KW-0489">Methyltransferase</keyword>
<comment type="caution">
    <text evidence="11">Lacks conserved residue(s) required for the propagation of feature annotation.</text>
</comment>
<evidence type="ECO:0000256" key="8">
    <source>
        <dbReference type="ARBA" id="ARBA00023128"/>
    </source>
</evidence>
<dbReference type="GO" id="GO:0008173">
    <property type="term" value="F:RNA methyltransferase activity"/>
    <property type="evidence" value="ECO:0007669"/>
    <property type="project" value="InterPro"/>
</dbReference>
<dbReference type="GO" id="GO:0003723">
    <property type="term" value="F:RNA binding"/>
    <property type="evidence" value="ECO:0007669"/>
    <property type="project" value="UniProtKB-UniRule"/>
</dbReference>
<evidence type="ECO:0000256" key="5">
    <source>
        <dbReference type="ARBA" id="ARBA00022691"/>
    </source>
</evidence>
<keyword evidence="2" id="KW-0698">rRNA processing</keyword>
<keyword evidence="7" id="KW-0809">Transit peptide</keyword>
<keyword evidence="6 11" id="KW-0694">RNA-binding</keyword>
<dbReference type="InterPro" id="IPR029063">
    <property type="entry name" value="SAM-dependent_MTases_sf"/>
</dbReference>
<evidence type="ECO:0000256" key="4">
    <source>
        <dbReference type="ARBA" id="ARBA00022679"/>
    </source>
</evidence>
<reference evidence="13" key="1">
    <citation type="journal article" date="2023" name="Mol. Biol. Evol.">
        <title>Third-Generation Sequencing Reveals the Adaptive Role of the Epigenome in Three Deep-Sea Polychaetes.</title>
        <authorList>
            <person name="Perez M."/>
            <person name="Aroh O."/>
            <person name="Sun Y."/>
            <person name="Lan Y."/>
            <person name="Juniper S.K."/>
            <person name="Young C.R."/>
            <person name="Angers B."/>
            <person name="Qian P.Y."/>
        </authorList>
    </citation>
    <scope>NUCLEOTIDE SEQUENCE</scope>
    <source>
        <strain evidence="13">R07B-5</strain>
    </source>
</reference>
<dbReference type="InterPro" id="IPR023267">
    <property type="entry name" value="RCMT"/>
</dbReference>
<evidence type="ECO:0000256" key="6">
    <source>
        <dbReference type="ARBA" id="ARBA00022884"/>
    </source>
</evidence>
<evidence type="ECO:0000313" key="14">
    <source>
        <dbReference type="Proteomes" id="UP001209878"/>
    </source>
</evidence>
<evidence type="ECO:0000256" key="7">
    <source>
        <dbReference type="ARBA" id="ARBA00022946"/>
    </source>
</evidence>
<keyword evidence="5 11" id="KW-0949">S-adenosyl-L-methionine</keyword>
<comment type="caution">
    <text evidence="13">The sequence shown here is derived from an EMBL/GenBank/DDBJ whole genome shotgun (WGS) entry which is preliminary data.</text>
</comment>
<keyword evidence="4 11" id="KW-0808">Transferase</keyword>
<comment type="catalytic activity">
    <reaction evidence="10">
        <text>a cytidine in rRNA + S-adenosyl-L-methionine = a 5-methylcytidine in rRNA + S-adenosyl-L-homocysteine + H(+)</text>
        <dbReference type="Rhea" id="RHEA:61484"/>
        <dbReference type="Rhea" id="RHEA-COMP:15836"/>
        <dbReference type="Rhea" id="RHEA-COMP:15837"/>
        <dbReference type="ChEBI" id="CHEBI:15378"/>
        <dbReference type="ChEBI" id="CHEBI:57856"/>
        <dbReference type="ChEBI" id="CHEBI:59789"/>
        <dbReference type="ChEBI" id="CHEBI:74483"/>
        <dbReference type="ChEBI" id="CHEBI:82748"/>
    </reaction>
</comment>
<evidence type="ECO:0000256" key="2">
    <source>
        <dbReference type="ARBA" id="ARBA00022552"/>
    </source>
</evidence>
<dbReference type="Pfam" id="PF01189">
    <property type="entry name" value="Methyltr_RsmB-F"/>
    <property type="match status" value="1"/>
</dbReference>
<dbReference type="InterPro" id="IPR001678">
    <property type="entry name" value="MeTrfase_RsmB-F_NOP2_dom"/>
</dbReference>
<name>A0AAD9JG75_RIDPI</name>
<dbReference type="PANTHER" id="PTHR22808:SF3">
    <property type="entry name" value="5-METHYLCYTOSINE RRNA METHYLTRANSFERASE NSUN4"/>
    <property type="match status" value="1"/>
</dbReference>
<evidence type="ECO:0000256" key="9">
    <source>
        <dbReference type="ARBA" id="ARBA00042050"/>
    </source>
</evidence>
<sequence>MTSAAAHCCKPGGSIVYSTCTLSPPQNDGVVQAALELLWQQTNIDIVVQDTGHLADTFSNTFNFYKCRFGQLVLPNLTANFGPMYFCKLKRLN</sequence>
<evidence type="ECO:0000256" key="1">
    <source>
        <dbReference type="ARBA" id="ARBA00004173"/>
    </source>
</evidence>
<dbReference type="PANTHER" id="PTHR22808">
    <property type="entry name" value="NCL1 YEAST -RELATED NOL1/NOP2/FMU SUN DOMAIN-CONTAINING"/>
    <property type="match status" value="1"/>
</dbReference>
<evidence type="ECO:0000256" key="3">
    <source>
        <dbReference type="ARBA" id="ARBA00022603"/>
    </source>
</evidence>
<evidence type="ECO:0000313" key="13">
    <source>
        <dbReference type="EMBL" id="KAK2152584.1"/>
    </source>
</evidence>
<accession>A0AAD9JG75</accession>
<gene>
    <name evidence="13" type="ORF">NP493_2441g00000</name>
</gene>
<dbReference type="SUPFAM" id="SSF53335">
    <property type="entry name" value="S-adenosyl-L-methionine-dependent methyltransferases"/>
    <property type="match status" value="1"/>
</dbReference>